<dbReference type="NCBIfam" id="TIGR03925">
    <property type="entry name" value="T7SS_EccC_b"/>
    <property type="match status" value="1"/>
</dbReference>
<dbReference type="PROSITE" id="PS50901">
    <property type="entry name" value="FTSK"/>
    <property type="match status" value="4"/>
</dbReference>
<dbReference type="Proteomes" id="UP000181942">
    <property type="component" value="Unassembled WGS sequence"/>
</dbReference>
<name>A0A1I2VNK6_9ACTN</name>
<proteinExistence type="predicted"/>
<dbReference type="PANTHER" id="PTHR22683:SF1">
    <property type="entry name" value="TYPE VII SECRETION SYSTEM PROTEIN ESSC"/>
    <property type="match status" value="1"/>
</dbReference>
<dbReference type="SUPFAM" id="SSF52129">
    <property type="entry name" value="Caspase-like"/>
    <property type="match status" value="1"/>
</dbReference>
<dbReference type="Pfam" id="PF01580">
    <property type="entry name" value="FtsK_SpoIIIE"/>
    <property type="match status" value="4"/>
</dbReference>
<feature type="domain" description="FtsK" evidence="5">
    <location>
        <begin position="309"/>
        <end position="500"/>
    </location>
</feature>
<evidence type="ECO:0000256" key="3">
    <source>
        <dbReference type="ARBA" id="ARBA00022840"/>
    </source>
</evidence>
<reference evidence="6 7" key="1">
    <citation type="submission" date="2016-10" db="EMBL/GenBank/DDBJ databases">
        <authorList>
            <person name="de Groot N.N."/>
        </authorList>
    </citation>
    <scope>NUCLEOTIDE SEQUENCE [LARGE SCALE GENOMIC DNA]</scope>
    <source>
        <strain evidence="6 7">OK461</strain>
    </source>
</reference>
<feature type="domain" description="FtsK" evidence="5">
    <location>
        <begin position="622"/>
        <end position="822"/>
    </location>
</feature>
<sequence length="1444" mass="155291">MTRTALLVATTEYVDPGLRLLRSPSVDARRLGALLDNKEIGYFDQVMVLVNESKAAVEEHIEWLFQGRSKSDTVLLYFSCHGIRDRHGRLFFGTVRTRRDLPESTAVSARFVEEQLSRCRAGGKVLLLDCCYGGAFTQGMEPFAEDGGQLTAQVAGRGTYVMAASDALEFAYEGDQMQHRHGSFRSVFTDAVIEGLQTGQADADNDGVVTAHELFQYIQTHVRASGVPQTPTEFTSGVQGNIPIAKAALWHTGPGSESDPFLLDGLPLGGLLPALQPTEDRGLCAPSWPRNGTFQIPIGRMYEPQNGLQETLTLDLSGGAAHIGVVGGTWSGKTSTLSTIACSLALTHTPEELQIFGLHGEPDGLSRLRGLPHVGAVADYADAGQVQELVDGVSAALSRREALCGAMRIRSPRLFRARRTRGDIPEEKYGEIFLLIDSWPEFFKRYPEYARQMQRVAQSGAYFGIHLVLSANRWSEYPEELAFHLSTWIELSLANPQESRIDAGTAGAIPPGSPGIALTRGGRLARIALAAQSAPGAAARHVDATEDEALALDELVEGISRAWPGPKAVPLDRSTGVTGRSPRLLELLDVPDVMTFDPAALWARPRSTAQDLTAALGVSLTGETVPLDLKESRLGGSGPHGLLVGAENSGKSELLGSLCLGLAMTHSSERLNFVLVDFSGGATFLNLSVLPHVSAVVTNLADELVLVDRMRDAITGELVRRQELLRDAGNYASASDYEKARASGAPLAPLPTLLIVVDGFGELVSARPDSREMILSICRRGRSLGIHLLLAAQRVDEEQLRDIETYLSYRIALRTATAQDSRLVLGVSDAYTLPAQPGAGYLKTGANTMTRFQGAYASGAVNAFDSELEVVAHRMAGQGPPAHQVWLPPLNLPPSLDSLLAGLTPMPDRGLYPPDRPVRGQLVAPVGVIDKPFEQRRDVLWQDFGGSDGHMLITGRPQSGKSTLLRTLMASLAMLYTPQEVQFYGLDFGGGGMAALAGLPHTGGIASRLQPDLVRRTVSEVLGVLNEREEFFRNEGIDSIDTFRRRRAEGDARAAAHPWGDVFLIIDGWASFCAEHDALVPDMHELATRGLSYGVHLVLTASGPVEVGASLASQLGNRLELRLGDPDDSAFDGKAAADVPERMPGRGLTPERLHFYAAVPRIDGIEDAADLAAATGALCTAVDEAWTGPRAPTVRLLPTVLHAAELPRGDGDPAPGVAFAVEERRLQPVHVDFAANPFFLVYGDGESGKTSLLRLLAHQLAARYTPDQARLVVVDYLRSLQGSMPEAHLMEYVTSASPAADIATWLKDLAEKRLPGSDVTSEQLRNRSWWSGPTVYVLVDDYDLVVAARDNPLAALLDLLAFARDTGFRFIVASRSGGAGRLQFEPVSRRMTELGAQGVVLSGDAAEGPLLGGVNPRPLPPGRGTFVSRKGGTQLVQLGWLPES</sequence>
<dbReference type="PANTHER" id="PTHR22683">
    <property type="entry name" value="SPORULATION PROTEIN RELATED"/>
    <property type="match status" value="1"/>
</dbReference>
<dbReference type="GO" id="GO:0006508">
    <property type="term" value="P:proteolysis"/>
    <property type="evidence" value="ECO:0007669"/>
    <property type="project" value="InterPro"/>
</dbReference>
<accession>A0A1I2VNK6</accession>
<evidence type="ECO:0000259" key="5">
    <source>
        <dbReference type="PROSITE" id="PS50901"/>
    </source>
</evidence>
<keyword evidence="1" id="KW-0677">Repeat</keyword>
<feature type="binding site" evidence="4">
    <location>
        <begin position="1243"/>
        <end position="1250"/>
    </location>
    <ligand>
        <name>ATP</name>
        <dbReference type="ChEBI" id="CHEBI:30616"/>
    </ligand>
</feature>
<evidence type="ECO:0000256" key="4">
    <source>
        <dbReference type="PROSITE-ProRule" id="PRU00289"/>
    </source>
</evidence>
<dbReference type="InterPro" id="IPR002543">
    <property type="entry name" value="FtsK_dom"/>
</dbReference>
<keyword evidence="2 4" id="KW-0547">Nucleotide-binding</keyword>
<dbReference type="InterPro" id="IPR011600">
    <property type="entry name" value="Pept_C14_caspase"/>
</dbReference>
<feature type="binding site" evidence="4">
    <location>
        <begin position="645"/>
        <end position="652"/>
    </location>
    <ligand>
        <name>ATP</name>
        <dbReference type="ChEBI" id="CHEBI:30616"/>
    </ligand>
</feature>
<organism evidence="6 7">
    <name type="scientific">Streptomyces mirabilis</name>
    <dbReference type="NCBI Taxonomy" id="68239"/>
    <lineage>
        <taxon>Bacteria</taxon>
        <taxon>Bacillati</taxon>
        <taxon>Actinomycetota</taxon>
        <taxon>Actinomycetes</taxon>
        <taxon>Kitasatosporales</taxon>
        <taxon>Streptomycetaceae</taxon>
        <taxon>Streptomyces</taxon>
    </lineage>
</organism>
<gene>
    <name evidence="6" type="ORF">SAMN02787118_13292</name>
</gene>
<dbReference type="GO" id="GO:0003677">
    <property type="term" value="F:DNA binding"/>
    <property type="evidence" value="ECO:0007669"/>
    <property type="project" value="InterPro"/>
</dbReference>
<feature type="binding site" evidence="4">
    <location>
        <begin position="327"/>
        <end position="334"/>
    </location>
    <ligand>
        <name>ATP</name>
        <dbReference type="ChEBI" id="CHEBI:30616"/>
    </ligand>
</feature>
<dbReference type="GO" id="GO:0005524">
    <property type="term" value="F:ATP binding"/>
    <property type="evidence" value="ECO:0007669"/>
    <property type="project" value="UniProtKB-UniRule"/>
</dbReference>
<dbReference type="SUPFAM" id="SSF52540">
    <property type="entry name" value="P-loop containing nucleoside triphosphate hydrolases"/>
    <property type="match status" value="4"/>
</dbReference>
<dbReference type="InterPro" id="IPR018247">
    <property type="entry name" value="EF_Hand_1_Ca_BS"/>
</dbReference>
<dbReference type="InterPro" id="IPR023837">
    <property type="entry name" value="EccCb-like_Actinobacteria"/>
</dbReference>
<dbReference type="PROSITE" id="PS00018">
    <property type="entry name" value="EF_HAND_1"/>
    <property type="match status" value="1"/>
</dbReference>
<dbReference type="SMART" id="SM00382">
    <property type="entry name" value="AAA"/>
    <property type="match status" value="4"/>
</dbReference>
<dbReference type="Pfam" id="PF00656">
    <property type="entry name" value="Peptidase_C14"/>
    <property type="match status" value="1"/>
</dbReference>
<evidence type="ECO:0000313" key="6">
    <source>
        <dbReference type="EMBL" id="SFG90663.1"/>
    </source>
</evidence>
<dbReference type="InterPro" id="IPR029030">
    <property type="entry name" value="Caspase-like_dom_sf"/>
</dbReference>
<dbReference type="NCBIfam" id="NF047832">
    <property type="entry name" value="caspase_w_EACC1"/>
    <property type="match status" value="1"/>
</dbReference>
<feature type="domain" description="FtsK" evidence="5">
    <location>
        <begin position="1226"/>
        <end position="1409"/>
    </location>
</feature>
<dbReference type="GO" id="GO:0004197">
    <property type="term" value="F:cysteine-type endopeptidase activity"/>
    <property type="evidence" value="ECO:0007669"/>
    <property type="project" value="InterPro"/>
</dbReference>
<dbReference type="EMBL" id="FONR01000032">
    <property type="protein sequence ID" value="SFG90663.1"/>
    <property type="molecule type" value="Genomic_DNA"/>
</dbReference>
<evidence type="ECO:0000256" key="1">
    <source>
        <dbReference type="ARBA" id="ARBA00022737"/>
    </source>
</evidence>
<dbReference type="Gene3D" id="3.40.50.300">
    <property type="entry name" value="P-loop containing nucleotide triphosphate hydrolases"/>
    <property type="match status" value="4"/>
</dbReference>
<evidence type="ECO:0000313" key="7">
    <source>
        <dbReference type="Proteomes" id="UP000181942"/>
    </source>
</evidence>
<evidence type="ECO:0000256" key="2">
    <source>
        <dbReference type="ARBA" id="ARBA00022741"/>
    </source>
</evidence>
<keyword evidence="3 4" id="KW-0067">ATP-binding</keyword>
<protein>
    <submittedName>
        <fullName evidence="6">DNA segregation ATPase FtsK/SpoIIIE, S-DNA-T family</fullName>
    </submittedName>
</protein>
<feature type="domain" description="FtsK" evidence="5">
    <location>
        <begin position="936"/>
        <end position="1130"/>
    </location>
</feature>
<dbReference type="InterPro" id="IPR027417">
    <property type="entry name" value="P-loop_NTPase"/>
</dbReference>
<dbReference type="Gene3D" id="3.40.50.1460">
    <property type="match status" value="1"/>
</dbReference>
<dbReference type="InterPro" id="IPR050206">
    <property type="entry name" value="FtsK/SpoIIIE/SftA"/>
</dbReference>
<dbReference type="RefSeq" id="WP_075033028.1">
    <property type="nucleotide sequence ID" value="NZ_FONR01000032.1"/>
</dbReference>
<dbReference type="InterPro" id="IPR003593">
    <property type="entry name" value="AAA+_ATPase"/>
</dbReference>
<feature type="binding site" evidence="4">
    <location>
        <begin position="955"/>
        <end position="962"/>
    </location>
    <ligand>
        <name>ATP</name>
        <dbReference type="ChEBI" id="CHEBI:30616"/>
    </ligand>
</feature>